<accession>A0ABT5JWB1</accession>
<sequence>MKTSTPLAAALLLAAAAASGANCDDYVRHNPGGDYTNADDRQGLEVVEKFHFSKDVENLVRGMSASLGGDIGYTLEHFPNHHRALAAMAKLGLRGKTAQPAGAKYSVACYFERAIRFKQDDAAVRSIYGSYLLAGGHADAALQQLREAAQLAPEQPTIQYNLGLMYAKKKEYAQALAHAHKAYALGFPLPGLKNKLLAAGQWREPPARDGGAAPD</sequence>
<dbReference type="RefSeq" id="WP_273669487.1">
    <property type="nucleotide sequence ID" value="NZ_JAQQXR010000001.1"/>
</dbReference>
<organism evidence="2 3">
    <name type="scientific">Janthinobacterium fluminis</name>
    <dbReference type="NCBI Taxonomy" id="2987524"/>
    <lineage>
        <taxon>Bacteria</taxon>
        <taxon>Pseudomonadati</taxon>
        <taxon>Pseudomonadota</taxon>
        <taxon>Betaproteobacteria</taxon>
        <taxon>Burkholderiales</taxon>
        <taxon>Oxalobacteraceae</taxon>
        <taxon>Janthinobacterium</taxon>
    </lineage>
</organism>
<feature type="chain" id="PRO_5045254248" evidence="1">
    <location>
        <begin position="24"/>
        <end position="215"/>
    </location>
</feature>
<evidence type="ECO:0000256" key="1">
    <source>
        <dbReference type="SAM" id="SignalP"/>
    </source>
</evidence>
<evidence type="ECO:0000313" key="2">
    <source>
        <dbReference type="EMBL" id="MDC8756839.1"/>
    </source>
</evidence>
<protein>
    <submittedName>
        <fullName evidence="2">Tetratricopeptide repeat protein</fullName>
    </submittedName>
</protein>
<dbReference type="EMBL" id="JAQQXR010000001">
    <property type="protein sequence ID" value="MDC8756839.1"/>
    <property type="molecule type" value="Genomic_DNA"/>
</dbReference>
<keyword evidence="3" id="KW-1185">Reference proteome</keyword>
<evidence type="ECO:0000313" key="3">
    <source>
        <dbReference type="Proteomes" id="UP001221208"/>
    </source>
</evidence>
<proteinExistence type="predicted"/>
<dbReference type="SUPFAM" id="SSF48452">
    <property type="entry name" value="TPR-like"/>
    <property type="match status" value="1"/>
</dbReference>
<dbReference type="InterPro" id="IPR011990">
    <property type="entry name" value="TPR-like_helical_dom_sf"/>
</dbReference>
<gene>
    <name evidence="2" type="ORF">OIK44_04465</name>
</gene>
<dbReference type="Pfam" id="PF13414">
    <property type="entry name" value="TPR_11"/>
    <property type="match status" value="1"/>
</dbReference>
<feature type="signal peptide" evidence="1">
    <location>
        <begin position="1"/>
        <end position="23"/>
    </location>
</feature>
<dbReference type="Proteomes" id="UP001221208">
    <property type="component" value="Unassembled WGS sequence"/>
</dbReference>
<name>A0ABT5JWB1_9BURK</name>
<dbReference type="Gene3D" id="1.25.40.10">
    <property type="entry name" value="Tetratricopeptide repeat domain"/>
    <property type="match status" value="1"/>
</dbReference>
<reference evidence="2 3" key="1">
    <citation type="submission" date="2022-10" db="EMBL/GenBank/DDBJ databases">
        <title>Janthinobacterium sp. hw3 Genome sequencing.</title>
        <authorList>
            <person name="Park S."/>
        </authorList>
    </citation>
    <scope>NUCLEOTIDE SEQUENCE [LARGE SCALE GENOMIC DNA]</scope>
    <source>
        <strain evidence="3">hw3</strain>
    </source>
</reference>
<comment type="caution">
    <text evidence="2">The sequence shown here is derived from an EMBL/GenBank/DDBJ whole genome shotgun (WGS) entry which is preliminary data.</text>
</comment>
<keyword evidence="1" id="KW-0732">Signal</keyword>